<name>A0A3M7SC17_BRAPC</name>
<sequence>MEKDQCELIRYRVDSMANLQNFNFQLIDKILLFCTTYISLSVERTIENVNPSQTSFLKLPVKFEKTFDEHRSSNEYRTQLVFIAFNKTFVLQSILTGELLIPNHSGLSNKSNVIMITPKVDTLNINIIKVFGDIFKFRSIMISRIFEYGNYLVDRLSSQFTKLIVKSSKHYYISLNIFYHIIKQISFLYLPKFYADIKVLEDRFREQNAFISLLDSQMC</sequence>
<protein>
    <submittedName>
        <fullName evidence="1">Uncharacterized protein</fullName>
    </submittedName>
</protein>
<keyword evidence="2" id="KW-1185">Reference proteome</keyword>
<evidence type="ECO:0000313" key="1">
    <source>
        <dbReference type="EMBL" id="RNA33383.1"/>
    </source>
</evidence>
<dbReference type="AlphaFoldDB" id="A0A3M7SC17"/>
<comment type="caution">
    <text evidence="1">The sequence shown here is derived from an EMBL/GenBank/DDBJ whole genome shotgun (WGS) entry which is preliminary data.</text>
</comment>
<reference evidence="1 2" key="1">
    <citation type="journal article" date="2018" name="Sci. Rep.">
        <title>Genomic signatures of local adaptation to the degree of environmental predictability in rotifers.</title>
        <authorList>
            <person name="Franch-Gras L."/>
            <person name="Hahn C."/>
            <person name="Garcia-Roger E.M."/>
            <person name="Carmona M.J."/>
            <person name="Serra M."/>
            <person name="Gomez A."/>
        </authorList>
    </citation>
    <scope>NUCLEOTIDE SEQUENCE [LARGE SCALE GENOMIC DNA]</scope>
    <source>
        <strain evidence="1">HYR1</strain>
    </source>
</reference>
<dbReference type="Proteomes" id="UP000276133">
    <property type="component" value="Unassembled WGS sequence"/>
</dbReference>
<dbReference type="EMBL" id="REGN01001647">
    <property type="protein sequence ID" value="RNA33383.1"/>
    <property type="molecule type" value="Genomic_DNA"/>
</dbReference>
<proteinExistence type="predicted"/>
<organism evidence="1 2">
    <name type="scientific">Brachionus plicatilis</name>
    <name type="common">Marine rotifer</name>
    <name type="synonym">Brachionus muelleri</name>
    <dbReference type="NCBI Taxonomy" id="10195"/>
    <lineage>
        <taxon>Eukaryota</taxon>
        <taxon>Metazoa</taxon>
        <taxon>Spiralia</taxon>
        <taxon>Gnathifera</taxon>
        <taxon>Rotifera</taxon>
        <taxon>Eurotatoria</taxon>
        <taxon>Monogononta</taxon>
        <taxon>Pseudotrocha</taxon>
        <taxon>Ploima</taxon>
        <taxon>Brachionidae</taxon>
        <taxon>Brachionus</taxon>
    </lineage>
</organism>
<accession>A0A3M7SC17</accession>
<gene>
    <name evidence="1" type="ORF">BpHYR1_045179</name>
</gene>
<evidence type="ECO:0000313" key="2">
    <source>
        <dbReference type="Proteomes" id="UP000276133"/>
    </source>
</evidence>